<evidence type="ECO:0000256" key="1">
    <source>
        <dbReference type="SAM" id="Phobius"/>
    </source>
</evidence>
<protein>
    <submittedName>
        <fullName evidence="2">Transmembrane protein 42a</fullName>
    </submittedName>
</protein>
<feature type="transmembrane region" description="Helical" evidence="1">
    <location>
        <begin position="154"/>
        <end position="176"/>
    </location>
</feature>
<name>A0A3Q3ELY5_9LABR</name>
<keyword evidence="3" id="KW-1185">Reference proteome</keyword>
<proteinExistence type="predicted"/>
<dbReference type="InParanoid" id="A0A3Q3ELY5"/>
<sequence>MRLTAECQPTKQHKEEDVIAYCCQGGFGFLSLVSFTVPAMLSGSLYALLAGFMGAAASLTAKLSFGAHYLSDMCEAGLSRTGSPGQTAVCDWLHIPLRLLCAGLLFTCNTVMWTFFSKALRHCSSSARATVTTTASNFISSVSSRGTLTFTSHLCFCFLHEFFFLCFQAVLGRLIFGETHAALWWVGISLTLCGLLVLHRSTPQALPQEEGKKDT</sequence>
<dbReference type="STRING" id="56723.ENSLBEP00000008473"/>
<reference evidence="2" key="2">
    <citation type="submission" date="2025-09" db="UniProtKB">
        <authorList>
            <consortium name="Ensembl"/>
        </authorList>
    </citation>
    <scope>IDENTIFICATION</scope>
</reference>
<reference evidence="2" key="1">
    <citation type="submission" date="2025-08" db="UniProtKB">
        <authorList>
            <consortium name="Ensembl"/>
        </authorList>
    </citation>
    <scope>IDENTIFICATION</scope>
</reference>
<feature type="transmembrane region" description="Helical" evidence="1">
    <location>
        <begin position="95"/>
        <end position="116"/>
    </location>
</feature>
<keyword evidence="1" id="KW-0812">Transmembrane</keyword>
<feature type="transmembrane region" description="Helical" evidence="1">
    <location>
        <begin position="18"/>
        <end position="38"/>
    </location>
</feature>
<dbReference type="PANTHER" id="PTHR31965:SF1">
    <property type="entry name" value="TRANSMEMBRANE PROTEIN 42"/>
    <property type="match status" value="1"/>
</dbReference>
<dbReference type="PANTHER" id="PTHR31965">
    <property type="entry name" value="TRANSMEMBRANE PROTEIN 42"/>
    <property type="match status" value="1"/>
</dbReference>
<evidence type="ECO:0000313" key="2">
    <source>
        <dbReference type="Ensembl" id="ENSLBEP00000008473.1"/>
    </source>
</evidence>
<dbReference type="InterPro" id="IPR039632">
    <property type="entry name" value="TMEM42"/>
</dbReference>
<organism evidence="2 3">
    <name type="scientific">Labrus bergylta</name>
    <name type="common">ballan wrasse</name>
    <dbReference type="NCBI Taxonomy" id="56723"/>
    <lineage>
        <taxon>Eukaryota</taxon>
        <taxon>Metazoa</taxon>
        <taxon>Chordata</taxon>
        <taxon>Craniata</taxon>
        <taxon>Vertebrata</taxon>
        <taxon>Euteleostomi</taxon>
        <taxon>Actinopterygii</taxon>
        <taxon>Neopterygii</taxon>
        <taxon>Teleostei</taxon>
        <taxon>Neoteleostei</taxon>
        <taxon>Acanthomorphata</taxon>
        <taxon>Eupercaria</taxon>
        <taxon>Labriformes</taxon>
        <taxon>Labridae</taxon>
        <taxon>Labrus</taxon>
    </lineage>
</organism>
<evidence type="ECO:0000313" key="3">
    <source>
        <dbReference type="Proteomes" id="UP000261660"/>
    </source>
</evidence>
<keyword evidence="1" id="KW-1133">Transmembrane helix</keyword>
<dbReference type="Proteomes" id="UP000261660">
    <property type="component" value="Unplaced"/>
</dbReference>
<feature type="transmembrane region" description="Helical" evidence="1">
    <location>
        <begin position="182"/>
        <end position="198"/>
    </location>
</feature>
<dbReference type="Ensembl" id="ENSLBET00000008900.1">
    <property type="protein sequence ID" value="ENSLBEP00000008473.1"/>
    <property type="gene ID" value="ENSLBEG00000006534.1"/>
</dbReference>
<accession>A0A3Q3ELY5</accession>
<keyword evidence="1" id="KW-0472">Membrane</keyword>
<dbReference type="AlphaFoldDB" id="A0A3Q3ELY5"/>
<dbReference type="GeneTree" id="ENSGT00390000012690"/>